<dbReference type="EMBL" id="KI393724">
    <property type="protein sequence ID" value="ERN07574.1"/>
    <property type="molecule type" value="Genomic_DNA"/>
</dbReference>
<dbReference type="Proteomes" id="UP000017836">
    <property type="component" value="Unassembled WGS sequence"/>
</dbReference>
<evidence type="ECO:0000313" key="2">
    <source>
        <dbReference type="EMBL" id="ERN07574.1"/>
    </source>
</evidence>
<sequence>MEEGSRFTDLEASGSIQGESSRHLTRAAIRARRELGESSTRPSGDSKGIECCASALGDVDGSAYSDDDTISPPVLLSDEERREQERERIRDAYE</sequence>
<evidence type="ECO:0000256" key="1">
    <source>
        <dbReference type="SAM" id="MobiDB-lite"/>
    </source>
</evidence>
<gene>
    <name evidence="2" type="ORF">AMTR_s00157p00019390</name>
</gene>
<protein>
    <submittedName>
        <fullName evidence="2">Uncharacterized protein</fullName>
    </submittedName>
</protein>
<dbReference type="AlphaFoldDB" id="W1PIM6"/>
<proteinExistence type="predicted"/>
<name>W1PIM6_AMBTC</name>
<feature type="region of interest" description="Disordered" evidence="1">
    <location>
        <begin position="1"/>
        <end position="94"/>
    </location>
</feature>
<evidence type="ECO:0000313" key="3">
    <source>
        <dbReference type="Proteomes" id="UP000017836"/>
    </source>
</evidence>
<organism evidence="2 3">
    <name type="scientific">Amborella trichopoda</name>
    <dbReference type="NCBI Taxonomy" id="13333"/>
    <lineage>
        <taxon>Eukaryota</taxon>
        <taxon>Viridiplantae</taxon>
        <taxon>Streptophyta</taxon>
        <taxon>Embryophyta</taxon>
        <taxon>Tracheophyta</taxon>
        <taxon>Spermatophyta</taxon>
        <taxon>Magnoliopsida</taxon>
        <taxon>Amborellales</taxon>
        <taxon>Amborellaceae</taxon>
        <taxon>Amborella</taxon>
    </lineage>
</organism>
<dbReference type="Gramene" id="ERN07574">
    <property type="protein sequence ID" value="ERN07574"/>
    <property type="gene ID" value="AMTR_s00157p00019390"/>
</dbReference>
<reference evidence="3" key="1">
    <citation type="journal article" date="2013" name="Science">
        <title>The Amborella genome and the evolution of flowering plants.</title>
        <authorList>
            <consortium name="Amborella Genome Project"/>
        </authorList>
    </citation>
    <scope>NUCLEOTIDE SEQUENCE [LARGE SCALE GENOMIC DNA]</scope>
</reference>
<feature type="compositionally biased region" description="Basic and acidic residues" evidence="1">
    <location>
        <begin position="78"/>
        <end position="94"/>
    </location>
</feature>
<accession>W1PIM6</accession>
<keyword evidence="3" id="KW-1185">Reference proteome</keyword>
<dbReference type="HOGENOM" id="CLU_2472069_0_0_1"/>